<keyword evidence="13" id="KW-0961">Cell wall biogenesis/degradation</keyword>
<feature type="compositionally biased region" description="Basic and acidic residues" evidence="17">
    <location>
        <begin position="243"/>
        <end position="253"/>
    </location>
</feature>
<dbReference type="CDD" id="cd15798">
    <property type="entry name" value="PMEI-like_3"/>
    <property type="match status" value="2"/>
</dbReference>
<evidence type="ECO:0000256" key="11">
    <source>
        <dbReference type="ARBA" id="ARBA00023157"/>
    </source>
</evidence>
<dbReference type="FunFam" id="1.20.140.40:FF:000004">
    <property type="entry name" value="Pectinesterase"/>
    <property type="match status" value="1"/>
</dbReference>
<evidence type="ECO:0000256" key="18">
    <source>
        <dbReference type="SAM" id="Phobius"/>
    </source>
</evidence>
<dbReference type="SMART" id="SM00856">
    <property type="entry name" value="PMEI"/>
    <property type="match status" value="2"/>
</dbReference>
<dbReference type="InterPro" id="IPR006501">
    <property type="entry name" value="Pectinesterase_inhib_dom"/>
</dbReference>
<feature type="domain" description="Pectinesterase inhibitor" evidence="19">
    <location>
        <begin position="328"/>
        <end position="482"/>
    </location>
</feature>
<dbReference type="GO" id="GO:0071555">
    <property type="term" value="P:cell wall organization"/>
    <property type="evidence" value="ECO:0007669"/>
    <property type="project" value="UniProtKB-KW"/>
</dbReference>
<dbReference type="InterPro" id="IPR000070">
    <property type="entry name" value="Pectinesterase_cat"/>
</dbReference>
<dbReference type="AlphaFoldDB" id="A0ABD0V7F3"/>
<gene>
    <name evidence="20" type="ORF">M5K25_010560</name>
</gene>
<evidence type="ECO:0000256" key="17">
    <source>
        <dbReference type="SAM" id="MobiDB-lite"/>
    </source>
</evidence>
<keyword evidence="21" id="KW-1185">Reference proteome</keyword>
<dbReference type="InterPro" id="IPR011050">
    <property type="entry name" value="Pectin_lyase_fold/virulence"/>
</dbReference>
<comment type="similarity">
    <text evidence="5">In the C-terminal section; belongs to the pectinesterase family.</text>
</comment>
<comment type="function">
    <text evidence="15">Acts in the modification of cell walls via demethylesterification of cell wall pectin.</text>
</comment>
<evidence type="ECO:0000313" key="20">
    <source>
        <dbReference type="EMBL" id="KAL0918546.1"/>
    </source>
</evidence>
<comment type="catalytic activity">
    <reaction evidence="14">
        <text>[(1-&gt;4)-alpha-D-galacturonosyl methyl ester](n) + n H2O = [(1-&gt;4)-alpha-D-galacturonosyl](n) + n methanol + n H(+)</text>
        <dbReference type="Rhea" id="RHEA:22380"/>
        <dbReference type="Rhea" id="RHEA-COMP:14570"/>
        <dbReference type="Rhea" id="RHEA-COMP:14573"/>
        <dbReference type="ChEBI" id="CHEBI:15377"/>
        <dbReference type="ChEBI" id="CHEBI:15378"/>
        <dbReference type="ChEBI" id="CHEBI:17790"/>
        <dbReference type="ChEBI" id="CHEBI:140522"/>
        <dbReference type="ChEBI" id="CHEBI:140523"/>
        <dbReference type="EC" id="3.1.1.11"/>
    </reaction>
</comment>
<dbReference type="Pfam" id="PF01095">
    <property type="entry name" value="Pectinesterase"/>
    <property type="match status" value="1"/>
</dbReference>
<comment type="subcellular location">
    <subcellularLocation>
        <location evidence="1">Cell envelope</location>
    </subcellularLocation>
    <subcellularLocation>
        <location evidence="2">Secreted</location>
    </subcellularLocation>
</comment>
<keyword evidence="12" id="KW-0325">Glycoprotein</keyword>
<feature type="transmembrane region" description="Helical" evidence="18">
    <location>
        <begin position="43"/>
        <end position="63"/>
    </location>
</feature>
<feature type="active site" evidence="16">
    <location>
        <position position="715"/>
    </location>
</feature>
<dbReference type="SUPFAM" id="SSF101148">
    <property type="entry name" value="Plant invertase/pectin methylesterase inhibitor"/>
    <property type="match status" value="2"/>
</dbReference>
<comment type="similarity">
    <text evidence="4">In the N-terminal section; belongs to the PMEI family.</text>
</comment>
<evidence type="ECO:0000256" key="6">
    <source>
        <dbReference type="ARBA" id="ARBA00013229"/>
    </source>
</evidence>
<sequence length="874" mass="94804">MHRAKHKATQKVFLKQSSSPSHSLFFYRHKTLLHKSQNTTTSLTMAQTVTTLILFLLLHLLLLPSLHSLSLQSQTLIHHACLTTSDYASCTSRLRTQIHHPDPNQPDSTRILHAAAHLTINEALRSIQTITTLSPLSTTLRERAAIENCQDLLDLTVHQISQSLAEIELLNNAHHEANLRSWLSAALSNQDTCLEGFEGTDGRLRHYARAGLNEVTQLVSNLFEVYKRLRSIMPRGNETKWAENAEVTGRGDGDGEGGCEGDGGGCSGGGRRDGEVSDGGGGGGEGAKPYYQFYSHPIMNATLFTFFLLSFLALTFAQPSSPSPPPSTTPIPPSTACNSTPDPSFCRTVLPPTGSQPLTSYGRFSLAKSLTNAYKFLSLIDRYLTRRSSLPEPTARSLDDCHLLAGLNIDFLTSAGSTLNSTTSTLLDPETDQLQTLLSALLTNQQTCLDGLKDADKANAAAGVLTPSIVNGTKLYSVSLALFTKAWVPNRKFKKPTLIKHLAAKALHPPPVKGQRKLLFHEVEIGSDGTLPLRTPEKDRAMIEGRLGRRLLQSSGSVHVSATVVVSQDGTQNFTTISDAVASAPNNTDGSNGYYLILVSAGVYQEYVSVPKNKRYIMMIGGGINQTVVTGNHSNVDGWTTFNSATFAVVGQGFVAINMTFQNTAGAVKHQAVAVRNGADLSTFYLCSFEGYQDTLYAHSMRQFYTQCLIYGTVDYIFGNSAVVFQNCSMYSRLPMAGQQNTITAQGRTDPNQNTGISIQGGNFLAAGDLGSTRTFLGRPWKQYSRTVIMSAFMGGLIDPAGWLPWDGDFALSTLYYAEYDNSGPGSNTSGRVTWAGYHVLTNSSQAVNYTVSNFILGDNWLPQTGVPYTSGLV</sequence>
<dbReference type="InterPro" id="IPR035513">
    <property type="entry name" value="Invertase/methylesterase_inhib"/>
</dbReference>
<name>A0ABD0V7F3_DENTH</name>
<comment type="pathway">
    <text evidence="3">Glycan metabolism; pectin degradation; 2-dehydro-3-deoxy-D-gluconate from pectin: step 1/5.</text>
</comment>
<evidence type="ECO:0000256" key="14">
    <source>
        <dbReference type="ARBA" id="ARBA00047928"/>
    </source>
</evidence>
<feature type="compositionally biased region" description="Pro residues" evidence="17">
    <location>
        <begin position="321"/>
        <end position="333"/>
    </location>
</feature>
<evidence type="ECO:0000256" key="1">
    <source>
        <dbReference type="ARBA" id="ARBA00004196"/>
    </source>
</evidence>
<dbReference type="Gene3D" id="2.160.20.10">
    <property type="entry name" value="Single-stranded right-handed beta-helix, Pectin lyase-like"/>
    <property type="match status" value="1"/>
</dbReference>
<feature type="region of interest" description="Disordered" evidence="17">
    <location>
        <begin position="319"/>
        <end position="343"/>
    </location>
</feature>
<reference evidence="20 21" key="1">
    <citation type="journal article" date="2024" name="Plant Biotechnol. J.">
        <title>Dendrobium thyrsiflorum genome and its molecular insights into genes involved in important horticultural traits.</title>
        <authorList>
            <person name="Chen B."/>
            <person name="Wang J.Y."/>
            <person name="Zheng P.J."/>
            <person name="Li K.L."/>
            <person name="Liang Y.M."/>
            <person name="Chen X.F."/>
            <person name="Zhang C."/>
            <person name="Zhao X."/>
            <person name="He X."/>
            <person name="Zhang G.Q."/>
            <person name="Liu Z.J."/>
            <person name="Xu Q."/>
        </authorList>
    </citation>
    <scope>NUCLEOTIDE SEQUENCE [LARGE SCALE GENOMIC DNA]</scope>
    <source>
        <strain evidence="20">GZMU011</strain>
    </source>
</reference>
<accession>A0ABD0V7F3</accession>
<evidence type="ECO:0000256" key="9">
    <source>
        <dbReference type="ARBA" id="ARBA00022801"/>
    </source>
</evidence>
<dbReference type="FunFam" id="2.160.20.10:FF:000001">
    <property type="entry name" value="Pectinesterase"/>
    <property type="match status" value="1"/>
</dbReference>
<keyword evidence="18" id="KW-1133">Transmembrane helix</keyword>
<keyword evidence="11" id="KW-1015">Disulfide bond</keyword>
<evidence type="ECO:0000256" key="5">
    <source>
        <dbReference type="ARBA" id="ARBA00007786"/>
    </source>
</evidence>
<keyword evidence="7" id="KW-0964">Secreted</keyword>
<evidence type="ECO:0000256" key="8">
    <source>
        <dbReference type="ARBA" id="ARBA00022729"/>
    </source>
</evidence>
<keyword evidence="9" id="KW-0378">Hydrolase</keyword>
<keyword evidence="10" id="KW-0063">Aspartyl esterase</keyword>
<evidence type="ECO:0000256" key="3">
    <source>
        <dbReference type="ARBA" id="ARBA00005184"/>
    </source>
</evidence>
<dbReference type="EC" id="3.1.1.11" evidence="6"/>
<evidence type="ECO:0000259" key="19">
    <source>
        <dbReference type="SMART" id="SM00856"/>
    </source>
</evidence>
<dbReference type="PROSITE" id="PS00503">
    <property type="entry name" value="PECTINESTERASE_2"/>
    <property type="match status" value="1"/>
</dbReference>
<feature type="compositionally biased region" description="Gly residues" evidence="17">
    <location>
        <begin position="260"/>
        <end position="269"/>
    </location>
</feature>
<evidence type="ECO:0000256" key="10">
    <source>
        <dbReference type="ARBA" id="ARBA00023085"/>
    </source>
</evidence>
<dbReference type="PANTHER" id="PTHR31707">
    <property type="entry name" value="PECTINESTERASE"/>
    <property type="match status" value="1"/>
</dbReference>
<proteinExistence type="inferred from homology"/>
<dbReference type="InterPro" id="IPR012334">
    <property type="entry name" value="Pectin_lyas_fold"/>
</dbReference>
<evidence type="ECO:0000256" key="13">
    <source>
        <dbReference type="ARBA" id="ARBA00023316"/>
    </source>
</evidence>
<dbReference type="EMBL" id="JANQDX010000009">
    <property type="protein sequence ID" value="KAL0918546.1"/>
    <property type="molecule type" value="Genomic_DNA"/>
</dbReference>
<evidence type="ECO:0000256" key="15">
    <source>
        <dbReference type="ARBA" id="ARBA00057335"/>
    </source>
</evidence>
<dbReference type="Proteomes" id="UP001552299">
    <property type="component" value="Unassembled WGS sequence"/>
</dbReference>
<dbReference type="GO" id="GO:0030599">
    <property type="term" value="F:pectinesterase activity"/>
    <property type="evidence" value="ECO:0007669"/>
    <property type="project" value="UniProtKB-EC"/>
</dbReference>
<comment type="caution">
    <text evidence="20">The sequence shown here is derived from an EMBL/GenBank/DDBJ whole genome shotgun (WGS) entry which is preliminary data.</text>
</comment>
<dbReference type="Pfam" id="PF04043">
    <property type="entry name" value="PMEI"/>
    <property type="match status" value="2"/>
</dbReference>
<protein>
    <recommendedName>
        <fullName evidence="6">pectinesterase</fullName>
        <ecNumber evidence="6">3.1.1.11</ecNumber>
    </recommendedName>
</protein>
<dbReference type="InterPro" id="IPR033131">
    <property type="entry name" value="Pectinesterase_Asp_AS"/>
</dbReference>
<dbReference type="GO" id="GO:0005576">
    <property type="term" value="C:extracellular region"/>
    <property type="evidence" value="ECO:0007669"/>
    <property type="project" value="UniProtKB-SubCell"/>
</dbReference>
<feature type="domain" description="Pectinesterase inhibitor" evidence="19">
    <location>
        <begin position="72"/>
        <end position="225"/>
    </location>
</feature>
<feature type="region of interest" description="Disordered" evidence="17">
    <location>
        <begin position="243"/>
        <end position="282"/>
    </location>
</feature>
<evidence type="ECO:0000256" key="12">
    <source>
        <dbReference type="ARBA" id="ARBA00023180"/>
    </source>
</evidence>
<dbReference type="SUPFAM" id="SSF51126">
    <property type="entry name" value="Pectin lyase-like"/>
    <property type="match status" value="1"/>
</dbReference>
<keyword evidence="8" id="KW-0732">Signal</keyword>
<evidence type="ECO:0000256" key="2">
    <source>
        <dbReference type="ARBA" id="ARBA00004613"/>
    </source>
</evidence>
<keyword evidence="18" id="KW-0812">Transmembrane</keyword>
<evidence type="ECO:0000256" key="16">
    <source>
        <dbReference type="PROSITE-ProRule" id="PRU10040"/>
    </source>
</evidence>
<evidence type="ECO:0000313" key="21">
    <source>
        <dbReference type="Proteomes" id="UP001552299"/>
    </source>
</evidence>
<evidence type="ECO:0000256" key="4">
    <source>
        <dbReference type="ARBA" id="ARBA00006027"/>
    </source>
</evidence>
<dbReference type="Gene3D" id="1.20.140.40">
    <property type="entry name" value="Invertase/pectin methylesterase inhibitor family protein"/>
    <property type="match status" value="2"/>
</dbReference>
<dbReference type="NCBIfam" id="TIGR01614">
    <property type="entry name" value="PME_inhib"/>
    <property type="match status" value="2"/>
</dbReference>
<organism evidence="20 21">
    <name type="scientific">Dendrobium thyrsiflorum</name>
    <name type="common">Pinecone-like raceme dendrobium</name>
    <name type="synonym">Orchid</name>
    <dbReference type="NCBI Taxonomy" id="117978"/>
    <lineage>
        <taxon>Eukaryota</taxon>
        <taxon>Viridiplantae</taxon>
        <taxon>Streptophyta</taxon>
        <taxon>Embryophyta</taxon>
        <taxon>Tracheophyta</taxon>
        <taxon>Spermatophyta</taxon>
        <taxon>Magnoliopsida</taxon>
        <taxon>Liliopsida</taxon>
        <taxon>Asparagales</taxon>
        <taxon>Orchidaceae</taxon>
        <taxon>Epidendroideae</taxon>
        <taxon>Malaxideae</taxon>
        <taxon>Dendrobiinae</taxon>
        <taxon>Dendrobium</taxon>
    </lineage>
</organism>
<keyword evidence="18" id="KW-0472">Membrane</keyword>
<evidence type="ECO:0000256" key="7">
    <source>
        <dbReference type="ARBA" id="ARBA00022525"/>
    </source>
</evidence>